<dbReference type="Gene3D" id="1.20.1640.10">
    <property type="entry name" value="Multidrug efflux transporter AcrB transmembrane domain"/>
    <property type="match status" value="2"/>
</dbReference>
<dbReference type="SUPFAM" id="SSF82714">
    <property type="entry name" value="Multidrug efflux transporter AcrB TolC docking domain, DN and DC subdomains"/>
    <property type="match status" value="2"/>
</dbReference>
<accession>A0ABW1AMK1</accession>
<dbReference type="Gene3D" id="3.30.2090.10">
    <property type="entry name" value="Multidrug efflux transporter AcrB TolC docking domain, DN and DC subdomains"/>
    <property type="match status" value="2"/>
</dbReference>
<keyword evidence="1" id="KW-0472">Membrane</keyword>
<evidence type="ECO:0000313" key="2">
    <source>
        <dbReference type="EMBL" id="MFC5768348.1"/>
    </source>
</evidence>
<dbReference type="Gene3D" id="3.30.70.1320">
    <property type="entry name" value="Multidrug efflux transporter AcrB pore domain like"/>
    <property type="match status" value="1"/>
</dbReference>
<feature type="transmembrane region" description="Helical" evidence="1">
    <location>
        <begin position="334"/>
        <end position="353"/>
    </location>
</feature>
<dbReference type="Proteomes" id="UP001595974">
    <property type="component" value="Unassembled WGS sequence"/>
</dbReference>
<feature type="transmembrane region" description="Helical" evidence="1">
    <location>
        <begin position="431"/>
        <end position="451"/>
    </location>
</feature>
<feature type="transmembrane region" description="Helical" evidence="1">
    <location>
        <begin position="987"/>
        <end position="1013"/>
    </location>
</feature>
<feature type="transmembrane region" description="Helical" evidence="1">
    <location>
        <begin position="908"/>
        <end position="934"/>
    </location>
</feature>
<dbReference type="PRINTS" id="PR00702">
    <property type="entry name" value="ACRIFLAVINRP"/>
</dbReference>
<feature type="transmembrane region" description="Helical" evidence="1">
    <location>
        <begin position="527"/>
        <end position="547"/>
    </location>
</feature>
<reference evidence="3" key="1">
    <citation type="journal article" date="2019" name="Int. J. Syst. Evol. Microbiol.">
        <title>The Global Catalogue of Microorganisms (GCM) 10K type strain sequencing project: providing services to taxonomists for standard genome sequencing and annotation.</title>
        <authorList>
            <consortium name="The Broad Institute Genomics Platform"/>
            <consortium name="The Broad Institute Genome Sequencing Center for Infectious Disease"/>
            <person name="Wu L."/>
            <person name="Ma J."/>
        </authorList>
    </citation>
    <scope>NUCLEOTIDE SEQUENCE [LARGE SCALE GENOMIC DNA]</scope>
    <source>
        <strain evidence="3">SHR3</strain>
    </source>
</reference>
<keyword evidence="3" id="KW-1185">Reference proteome</keyword>
<feature type="transmembrane region" description="Helical" evidence="1">
    <location>
        <begin position="360"/>
        <end position="381"/>
    </location>
</feature>
<dbReference type="SUPFAM" id="SSF82693">
    <property type="entry name" value="Multidrug efflux transporter AcrB pore domain, PN1, PN2, PC1 and PC2 subdomains"/>
    <property type="match status" value="3"/>
</dbReference>
<dbReference type="PANTHER" id="PTHR32063:SF21">
    <property type="entry name" value="MULTIDRUG RESISTANCE PROTEIN MDTB"/>
    <property type="match status" value="1"/>
</dbReference>
<keyword evidence="1" id="KW-0812">Transmembrane</keyword>
<dbReference type="InterPro" id="IPR001036">
    <property type="entry name" value="Acrflvin-R"/>
</dbReference>
<feature type="transmembrane region" description="Helical" evidence="1">
    <location>
        <begin position="858"/>
        <end position="876"/>
    </location>
</feature>
<sequence>MDLSRIFVLRPIATTLLMVAILLAGALAYRLLPQAALPQVDYPTIQVVTHYPGASPEMMANVVTAPLERQFGSIAGLSQMSSTSSAGSSVITLQFALDVSLDVAVQSVQAAINAAANFLPAELPSPPVYSKVNPAEAPVLTLAVSSPTLPLSRVRDIAETQLAQRIAQVSGVGLVSLAGGQRPAVRIRAMPGALAAYGLGFDQVRGAIGSANSNQAKGFLDGRLQSSALDANSQLRDAGEYRRAIIAVRNGNPVRLGDVAEVVEGTEDARLAAWVDTRQAILVNIQRQPGANVIELVDRVHALLPGLSQVLPAEVELRVLTDRSTTIRSSVRDVQAELVLAVALVVMVIFLFLRTLAGTLIPALAVPLSLVGTFGAMYLLGFSINNLTLMALTIATGFVVDDAIVMIENIARHMEEGKNALDAALDGARQIGFTIVSLTFSLIAVLIPLLFMGDLVGRLFREFAVTLAVAVLISAVVSLTLTPMLCARLLRPAPAQPGGFERASAAFFERVVAAYGRALDRVLARQPAALAVAAGTLLLTVLLAWWVPKGFFPVQDTGVIQGISEAPQSISFAAMSARQQALARVILEDPAVEGLSSIVGVDGINTTLNSGRMLIALKPHAVRGEDAAAIARRLQDAVAQVDGIALSLQPVQDLTVDDRISRSRYQLLVESPDAGLLADWVPRIAERLRGLPQLAAVRSSLQDGGLVARIEVDRDSAARRGITMAAIDDVLYSAYGQRFVSTIFTQTNQYRVVLEAAPDDGGAGPAALGRLYVAAASGRLVPLDSVARVVEQPAPLLIGREKQFPAATVGFDPAEGVALGQAVAAIEAELAALALPSAVHARFQGAAMAFNSALADELVLVLAAVLCMYIVLGVLYESYIHPLTILSTLPSAGVGALLALLLCGGELNVIAIIGIVLLIGIVQKNGIMIIDFALEAERERGCSPREAIHQACLLRFRPILMTTLAALFGAVPLVLGSGPGSELRQPLGIAMIGGLMLSQVLTLFTTPVIYLWFDRLARLVRSARGAAATAGAASR</sequence>
<feature type="transmembrane region" description="Helical" evidence="1">
    <location>
        <begin position="463"/>
        <end position="481"/>
    </location>
</feature>
<proteinExistence type="predicted"/>
<dbReference type="Gene3D" id="3.30.70.1440">
    <property type="entry name" value="Multidrug efflux transporter AcrB pore domain"/>
    <property type="match status" value="1"/>
</dbReference>
<dbReference type="Pfam" id="PF00873">
    <property type="entry name" value="ACR_tran"/>
    <property type="match status" value="1"/>
</dbReference>
<dbReference type="Gene3D" id="3.30.70.1430">
    <property type="entry name" value="Multidrug efflux transporter AcrB pore domain"/>
    <property type="match status" value="2"/>
</dbReference>
<protein>
    <submittedName>
        <fullName evidence="2">Multidrug efflux RND transporter permease subunit</fullName>
    </submittedName>
</protein>
<feature type="transmembrane region" description="Helical" evidence="1">
    <location>
        <begin position="954"/>
        <end position="975"/>
    </location>
</feature>
<dbReference type="RefSeq" id="WP_096445596.1">
    <property type="nucleotide sequence ID" value="NZ_JBHSOG010000008.1"/>
</dbReference>
<comment type="caution">
    <text evidence="2">The sequence shown here is derived from an EMBL/GenBank/DDBJ whole genome shotgun (WGS) entry which is preliminary data.</text>
</comment>
<dbReference type="EMBL" id="JBHSOG010000008">
    <property type="protein sequence ID" value="MFC5768348.1"/>
    <property type="molecule type" value="Genomic_DNA"/>
</dbReference>
<organism evidence="2 3">
    <name type="scientific">Thauera sinica</name>
    <dbReference type="NCBI Taxonomy" id="2665146"/>
    <lineage>
        <taxon>Bacteria</taxon>
        <taxon>Pseudomonadati</taxon>
        <taxon>Pseudomonadota</taxon>
        <taxon>Betaproteobacteria</taxon>
        <taxon>Rhodocyclales</taxon>
        <taxon>Zoogloeaceae</taxon>
        <taxon>Thauera</taxon>
    </lineage>
</organism>
<dbReference type="PANTHER" id="PTHR32063">
    <property type="match status" value="1"/>
</dbReference>
<dbReference type="InterPro" id="IPR027463">
    <property type="entry name" value="AcrB_DN_DC_subdom"/>
</dbReference>
<name>A0ABW1AMK1_9RHOO</name>
<keyword evidence="1" id="KW-1133">Transmembrane helix</keyword>
<dbReference type="NCBIfam" id="NF033617">
    <property type="entry name" value="RND_permease_2"/>
    <property type="match status" value="1"/>
</dbReference>
<dbReference type="SUPFAM" id="SSF82866">
    <property type="entry name" value="Multidrug efflux transporter AcrB transmembrane domain"/>
    <property type="match status" value="2"/>
</dbReference>
<evidence type="ECO:0000256" key="1">
    <source>
        <dbReference type="SAM" id="Phobius"/>
    </source>
</evidence>
<gene>
    <name evidence="2" type="ORF">ACFPTN_03090</name>
</gene>
<evidence type="ECO:0000313" key="3">
    <source>
        <dbReference type="Proteomes" id="UP001595974"/>
    </source>
</evidence>